<evidence type="ECO:0000313" key="4">
    <source>
        <dbReference type="Proteomes" id="UP000189229"/>
    </source>
</evidence>
<dbReference type="EMBL" id="MVBN01000003">
    <property type="protein sequence ID" value="OOK76883.1"/>
    <property type="molecule type" value="Genomic_DNA"/>
</dbReference>
<evidence type="ECO:0000313" key="3">
    <source>
        <dbReference type="Proteomes" id="UP000188532"/>
    </source>
</evidence>
<dbReference type="AlphaFoldDB" id="A0A1V3XCE0"/>
<dbReference type="Proteomes" id="UP000189229">
    <property type="component" value="Unassembled WGS sequence"/>
</dbReference>
<evidence type="ECO:0000313" key="1">
    <source>
        <dbReference type="EMBL" id="OOK74142.1"/>
    </source>
</evidence>
<evidence type="ECO:0000313" key="2">
    <source>
        <dbReference type="EMBL" id="OOK76883.1"/>
    </source>
</evidence>
<dbReference type="EMBL" id="MVBM01000004">
    <property type="protein sequence ID" value="OOK74142.1"/>
    <property type="molecule type" value="Genomic_DNA"/>
</dbReference>
<proteinExistence type="predicted"/>
<accession>A0A1V3XCE0</accession>
<name>A0A1V3XCE0_MYCKA</name>
<protein>
    <submittedName>
        <fullName evidence="2">Uncharacterized protein</fullName>
    </submittedName>
</protein>
<reference evidence="3 4" key="1">
    <citation type="submission" date="2017-02" db="EMBL/GenBank/DDBJ databases">
        <title>Complete genome sequences of Mycobacterium kansasii strains isolated from rhesus macaques.</title>
        <authorList>
            <person name="Panda A."/>
            <person name="Nagaraj S."/>
            <person name="Zhao X."/>
            <person name="Tettelin H."/>
            <person name="Detolla L.J."/>
        </authorList>
    </citation>
    <scope>NUCLEOTIDE SEQUENCE [LARGE SCALE GENOMIC DNA]</scope>
    <source>
        <strain evidence="2 3">11-3469</strain>
        <strain evidence="1 4">11-3813</strain>
    </source>
</reference>
<comment type="caution">
    <text evidence="2">The sequence shown here is derived from an EMBL/GenBank/DDBJ whole genome shotgun (WGS) entry which is preliminary data.</text>
</comment>
<sequence>METVDGVTDEYLAAARRSMSEPQLGEFERSVRSTYEQMVRISVKPR</sequence>
<gene>
    <name evidence="2" type="ORF">BZL29_3590</name>
    <name evidence="1" type="ORF">BZL30_5222</name>
</gene>
<organism evidence="2 3">
    <name type="scientific">Mycobacterium kansasii</name>
    <dbReference type="NCBI Taxonomy" id="1768"/>
    <lineage>
        <taxon>Bacteria</taxon>
        <taxon>Bacillati</taxon>
        <taxon>Actinomycetota</taxon>
        <taxon>Actinomycetes</taxon>
        <taxon>Mycobacteriales</taxon>
        <taxon>Mycobacteriaceae</taxon>
        <taxon>Mycobacterium</taxon>
    </lineage>
</organism>
<dbReference type="Proteomes" id="UP000188532">
    <property type="component" value="Unassembled WGS sequence"/>
</dbReference>